<dbReference type="GO" id="GO:0003677">
    <property type="term" value="F:DNA binding"/>
    <property type="evidence" value="ECO:0007669"/>
    <property type="project" value="UniProtKB-KW"/>
</dbReference>
<evidence type="ECO:0000313" key="6">
    <source>
        <dbReference type="EMBL" id="ACU96772.1"/>
    </source>
</evidence>
<keyword evidence="3" id="KW-0804">Transcription</keyword>
<dbReference type="Gene3D" id="3.30.450.40">
    <property type="match status" value="1"/>
</dbReference>
<dbReference type="SUPFAM" id="SSF55781">
    <property type="entry name" value="GAF domain-like"/>
    <property type="match status" value="1"/>
</dbReference>
<organism evidence="6 7">
    <name type="scientific">Saccharomonospora viridis (strain ATCC 15386 / DSM 43017 / JCM 3036 / CCUG 5913 / NBRC 12207 / NCIMB 9602 / P101)</name>
    <name type="common">Thermoactinomyces viridis</name>
    <dbReference type="NCBI Taxonomy" id="471857"/>
    <lineage>
        <taxon>Bacteria</taxon>
        <taxon>Bacillati</taxon>
        <taxon>Actinomycetota</taxon>
        <taxon>Actinomycetes</taxon>
        <taxon>Pseudonocardiales</taxon>
        <taxon>Pseudonocardiaceae</taxon>
        <taxon>Saccharomonospora</taxon>
    </lineage>
</organism>
<dbReference type="InterPro" id="IPR014757">
    <property type="entry name" value="Tscrpt_reg_IclR_C"/>
</dbReference>
<dbReference type="STRING" id="471857.Svir_17450"/>
<dbReference type="Proteomes" id="UP000000841">
    <property type="component" value="Chromosome"/>
</dbReference>
<keyword evidence="2" id="KW-0238">DNA-binding</keyword>
<dbReference type="SUPFAM" id="SSF46785">
    <property type="entry name" value="Winged helix' DNA-binding domain"/>
    <property type="match status" value="1"/>
</dbReference>
<gene>
    <name evidence="6" type="ordered locus">Svir_17450</name>
</gene>
<dbReference type="AlphaFoldDB" id="C7MTN9"/>
<dbReference type="Gene3D" id="1.10.10.10">
    <property type="entry name" value="Winged helix-like DNA-binding domain superfamily/Winged helix DNA-binding domain"/>
    <property type="match status" value="1"/>
</dbReference>
<dbReference type="PANTHER" id="PTHR30136:SF35">
    <property type="entry name" value="HTH-TYPE TRANSCRIPTIONAL REGULATOR RV1719"/>
    <property type="match status" value="1"/>
</dbReference>
<dbReference type="InterPro" id="IPR036390">
    <property type="entry name" value="WH_DNA-bd_sf"/>
</dbReference>
<evidence type="ECO:0000313" key="7">
    <source>
        <dbReference type="Proteomes" id="UP000000841"/>
    </source>
</evidence>
<dbReference type="eggNOG" id="COG1414">
    <property type="taxonomic scope" value="Bacteria"/>
</dbReference>
<dbReference type="InterPro" id="IPR029016">
    <property type="entry name" value="GAF-like_dom_sf"/>
</dbReference>
<dbReference type="InterPro" id="IPR005471">
    <property type="entry name" value="Tscrpt_reg_IclR_N"/>
</dbReference>
<reference evidence="6 7" key="1">
    <citation type="journal article" date="2009" name="Stand. Genomic Sci.">
        <title>Complete genome sequence of Saccharomonospora viridis type strain (P101).</title>
        <authorList>
            <person name="Pati A."/>
            <person name="Sikorski J."/>
            <person name="Nolan M."/>
            <person name="Lapidus A."/>
            <person name="Copeland A."/>
            <person name="Glavina Del Rio T."/>
            <person name="Lucas S."/>
            <person name="Chen F."/>
            <person name="Tice H."/>
            <person name="Pitluck S."/>
            <person name="Cheng J.F."/>
            <person name="Chertkov O."/>
            <person name="Brettin T."/>
            <person name="Han C."/>
            <person name="Detter J.C."/>
            <person name="Kuske C."/>
            <person name="Bruce D."/>
            <person name="Goodwin L."/>
            <person name="Chain P."/>
            <person name="D'haeseleer P."/>
            <person name="Chen A."/>
            <person name="Palaniappan K."/>
            <person name="Ivanova N."/>
            <person name="Mavromatis K."/>
            <person name="Mikhailova N."/>
            <person name="Rohde M."/>
            <person name="Tindall B.J."/>
            <person name="Goker M."/>
            <person name="Bristow J."/>
            <person name="Eisen J.A."/>
            <person name="Markowitz V."/>
            <person name="Hugenholtz P."/>
            <person name="Kyrpides N.C."/>
            <person name="Klenk H.P."/>
        </authorList>
    </citation>
    <scope>NUCLEOTIDE SEQUENCE [LARGE SCALE GENOMIC DNA]</scope>
    <source>
        <strain evidence="7">ATCC 15386 / DSM 43017 / JCM 3036 / NBRC 12207 / P101</strain>
    </source>
</reference>
<dbReference type="PROSITE" id="PS51078">
    <property type="entry name" value="ICLR_ED"/>
    <property type="match status" value="1"/>
</dbReference>
<feature type="domain" description="IclR-ED" evidence="5">
    <location>
        <begin position="69"/>
        <end position="252"/>
    </location>
</feature>
<evidence type="ECO:0000259" key="5">
    <source>
        <dbReference type="PROSITE" id="PS51078"/>
    </source>
</evidence>
<sequence>MSTQPVPNGRPRPRHRMIDRMSTILELAARSQHGVTLTEFARELEAPLSSIQGLVNGLVATGYLDERERRYTLGPAPFLLLRLAGRPTVTSVTHEDLEALHHETGMTAVLAIVVGSDLYYVDYASSDPRYAYLAEGFVPRSLIRTSTGWVLLAGMERRDLWAQINALPPTEADLVDRFLKHLTDIQRDGLVVAPGVSTEADGVSVAVVEDGKTVAAVGIMGSHAEVAERKDELVDVLTRRRRMWETRASATE</sequence>
<dbReference type="EMBL" id="CP001683">
    <property type="protein sequence ID" value="ACU96772.1"/>
    <property type="molecule type" value="Genomic_DNA"/>
</dbReference>
<keyword evidence="7" id="KW-1185">Reference proteome</keyword>
<evidence type="ECO:0000256" key="1">
    <source>
        <dbReference type="ARBA" id="ARBA00023015"/>
    </source>
</evidence>
<feature type="domain" description="HTH iclR-type" evidence="4">
    <location>
        <begin position="15"/>
        <end position="75"/>
    </location>
</feature>
<dbReference type="Pfam" id="PF09339">
    <property type="entry name" value="HTH_IclR"/>
    <property type="match status" value="1"/>
</dbReference>
<dbReference type="InterPro" id="IPR036388">
    <property type="entry name" value="WH-like_DNA-bd_sf"/>
</dbReference>
<dbReference type="GO" id="GO:0003700">
    <property type="term" value="F:DNA-binding transcription factor activity"/>
    <property type="evidence" value="ECO:0007669"/>
    <property type="project" value="TreeGrafter"/>
</dbReference>
<name>C7MTN9_SACVD</name>
<accession>C7MTN9</accession>
<protein>
    <submittedName>
        <fullName evidence="6">Transcriptional regulator</fullName>
    </submittedName>
</protein>
<keyword evidence="1" id="KW-0805">Transcription regulation</keyword>
<proteinExistence type="predicted"/>
<evidence type="ECO:0000256" key="2">
    <source>
        <dbReference type="ARBA" id="ARBA00023125"/>
    </source>
</evidence>
<dbReference type="PANTHER" id="PTHR30136">
    <property type="entry name" value="HELIX-TURN-HELIX TRANSCRIPTIONAL REGULATOR, ICLR FAMILY"/>
    <property type="match status" value="1"/>
</dbReference>
<dbReference type="InterPro" id="IPR050707">
    <property type="entry name" value="HTH_MetabolicPath_Reg"/>
</dbReference>
<evidence type="ECO:0000256" key="3">
    <source>
        <dbReference type="ARBA" id="ARBA00023163"/>
    </source>
</evidence>
<dbReference type="KEGG" id="svi:Svir_17450"/>
<dbReference type="HOGENOM" id="CLU_062618_5_3_11"/>
<dbReference type="PROSITE" id="PS51077">
    <property type="entry name" value="HTH_ICLR"/>
    <property type="match status" value="1"/>
</dbReference>
<evidence type="ECO:0000259" key="4">
    <source>
        <dbReference type="PROSITE" id="PS51077"/>
    </source>
</evidence>
<dbReference type="GO" id="GO:0045892">
    <property type="term" value="P:negative regulation of DNA-templated transcription"/>
    <property type="evidence" value="ECO:0007669"/>
    <property type="project" value="TreeGrafter"/>
</dbReference>